<protein>
    <submittedName>
        <fullName evidence="4">CAZy families CBM57 protein</fullName>
    </submittedName>
</protein>
<organism evidence="4">
    <name type="scientific">uncultured Beutenbergia sp</name>
    <dbReference type="NCBI Taxonomy" id="1434397"/>
    <lineage>
        <taxon>Bacteria</taxon>
        <taxon>Bacillati</taxon>
        <taxon>Actinomycetota</taxon>
        <taxon>Actinomycetes</taxon>
        <taxon>Micrococcales</taxon>
        <taxon>Beutenbergiaceae</taxon>
        <taxon>Beutenbergia</taxon>
        <taxon>environmental samples</taxon>
    </lineage>
</organism>
<evidence type="ECO:0000256" key="1">
    <source>
        <dbReference type="ARBA" id="ARBA00023295"/>
    </source>
</evidence>
<reference evidence="4" key="1">
    <citation type="journal article" date="2013" name="Environ. Microbiol.">
        <title>Seasonally variable intestinal metagenomes of the red palm weevil (Rhynchophorus ferrugineus).</title>
        <authorList>
            <person name="Jia S."/>
            <person name="Zhang X."/>
            <person name="Zhang G."/>
            <person name="Yin A."/>
            <person name="Zhang S."/>
            <person name="Li F."/>
            <person name="Wang L."/>
            <person name="Zhao D."/>
            <person name="Yun Q."/>
            <person name="Tala"/>
            <person name="Wang J."/>
            <person name="Sun G."/>
            <person name="Baabdullah M."/>
            <person name="Yu X."/>
            <person name="Hu S."/>
            <person name="Al-Mssallem I.S."/>
            <person name="Yu J."/>
        </authorList>
    </citation>
    <scope>NUCLEOTIDE SEQUENCE</scope>
</reference>
<keyword evidence="1" id="KW-0378">Hydrolase</keyword>
<keyword evidence="2" id="KW-0119">Carbohydrate metabolism</keyword>
<dbReference type="InterPro" id="IPR013783">
    <property type="entry name" value="Ig-like_fold"/>
</dbReference>
<keyword evidence="2" id="KW-0624">Polysaccharide degradation</keyword>
<dbReference type="InterPro" id="IPR003961">
    <property type="entry name" value="FN3_dom"/>
</dbReference>
<evidence type="ECO:0000313" key="4">
    <source>
        <dbReference type="EMBL" id="AIA93578.1"/>
    </source>
</evidence>
<feature type="non-terminal residue" evidence="4">
    <location>
        <position position="174"/>
    </location>
</feature>
<dbReference type="GO" id="GO:0000272">
    <property type="term" value="P:polysaccharide catabolic process"/>
    <property type="evidence" value="ECO:0007669"/>
    <property type="project" value="UniProtKB-KW"/>
</dbReference>
<dbReference type="GO" id="GO:0016798">
    <property type="term" value="F:hydrolase activity, acting on glycosyl bonds"/>
    <property type="evidence" value="ECO:0007669"/>
    <property type="project" value="UniProtKB-KW"/>
</dbReference>
<keyword evidence="1" id="KW-0326">Glycosidase</keyword>
<dbReference type="EMBL" id="KF126231">
    <property type="protein sequence ID" value="AIA93578.1"/>
    <property type="molecule type" value="Genomic_DNA"/>
</dbReference>
<feature type="domain" description="Fibronectin type-III" evidence="3">
    <location>
        <begin position="9"/>
        <end position="108"/>
    </location>
</feature>
<dbReference type="SUPFAM" id="SSF49265">
    <property type="entry name" value="Fibronectin type III"/>
    <property type="match status" value="1"/>
</dbReference>
<evidence type="ECO:0000259" key="3">
    <source>
        <dbReference type="PROSITE" id="PS50853"/>
    </source>
</evidence>
<dbReference type="InterPro" id="IPR036116">
    <property type="entry name" value="FN3_sf"/>
</dbReference>
<dbReference type="Gene3D" id="2.60.40.10">
    <property type="entry name" value="Immunoglobulins"/>
    <property type="match status" value="2"/>
</dbReference>
<dbReference type="AlphaFoldDB" id="A0A060CA73"/>
<sequence length="174" mass="17870">KLGIEDTTPPVAPTDAHTEADGAVIKVAWDASESTDVVGYNMYRGTEPGVTAETGSKVNIGLATDGEVIDYNAIADVTYYYVVTAVDGAGNESEPSNEATGVILSVPDEEAPDAPTALAGTPADAEASLTWTASLAEDVVGYRVYRSLETGAFIGAEVVSGEASLTSPEYSDTA</sequence>
<proteinExistence type="predicted"/>
<accession>A0A060CA73</accession>
<name>A0A060CA73_9MICO</name>
<evidence type="ECO:0000256" key="2">
    <source>
        <dbReference type="ARBA" id="ARBA00023326"/>
    </source>
</evidence>
<dbReference type="PROSITE" id="PS50853">
    <property type="entry name" value="FN3"/>
    <property type="match status" value="1"/>
</dbReference>
<feature type="non-terminal residue" evidence="4">
    <location>
        <position position="1"/>
    </location>
</feature>